<evidence type="ECO:0000259" key="1">
    <source>
        <dbReference type="Pfam" id="PF01156"/>
    </source>
</evidence>
<dbReference type="AlphaFoldDB" id="A0AAQ4CVD1"/>
<dbReference type="InterPro" id="IPR036452">
    <property type="entry name" value="Ribo_hydro-like"/>
</dbReference>
<sequence length="320" mass="36472">MRSWLRSVKNKGVKYVRHFIIDCDTAEDDIMSLFMLLRYGISVEGITIVEGNISFEQEVNNALWALEFIGKDIPVYLGSQRPIIKSYRTVENVHGKGGIGDKVLKPSKLKPSNKHAVDAIIELADRFAGELEFLAISPLTNLALAYLKDKGIAEKIKKVWVMGGTIYGRGNITPVAEYNIWVDPDAAKIVFNSGMDITMVSWDLITNYTVNEEWEEIKKMKTKLSEFYIDIYTHYRNYAMTKQKMKGNPHPDLITTAIAVDKSVATKIERQYVDVENCDCLTRGMTVIDYLGILGKEPNVEVVYEINREKFINMLYYLLS</sequence>
<dbReference type="EMBL" id="AP025226">
    <property type="protein sequence ID" value="BDB99762.1"/>
    <property type="molecule type" value="Genomic_DNA"/>
</dbReference>
<dbReference type="Pfam" id="PF01156">
    <property type="entry name" value="IU_nuc_hydro"/>
    <property type="match status" value="1"/>
</dbReference>
<keyword evidence="3" id="KW-1185">Reference proteome</keyword>
<name>A0AAQ4CVD1_9CREN</name>
<gene>
    <name evidence="2" type="ORF">SACC_27790</name>
</gene>
<dbReference type="CDD" id="cd02649">
    <property type="entry name" value="nuc_hydro_CeIAG"/>
    <property type="match status" value="1"/>
</dbReference>
<organism evidence="2 3">
    <name type="scientific">Saccharolobus caldissimus</name>
    <dbReference type="NCBI Taxonomy" id="1702097"/>
    <lineage>
        <taxon>Archaea</taxon>
        <taxon>Thermoproteota</taxon>
        <taxon>Thermoprotei</taxon>
        <taxon>Sulfolobales</taxon>
        <taxon>Sulfolobaceae</taxon>
        <taxon>Saccharolobus</taxon>
    </lineage>
</organism>
<feature type="domain" description="Inosine/uridine-preferring nucleoside hydrolase" evidence="1">
    <location>
        <begin position="20"/>
        <end position="312"/>
    </location>
</feature>
<dbReference type="GO" id="GO:0016799">
    <property type="term" value="F:hydrolase activity, hydrolyzing N-glycosyl compounds"/>
    <property type="evidence" value="ECO:0007669"/>
    <property type="project" value="InterPro"/>
</dbReference>
<proteinExistence type="predicted"/>
<reference evidence="2 3" key="1">
    <citation type="journal article" date="2022" name="Microbiol. Resour. Announc.">
        <title>Complete Genome Sequence of the Hyperthermophilic and Acidophilic Archaeon Saccharolobus caldissimus Strain HS-3T.</title>
        <authorList>
            <person name="Sakai H.D."/>
            <person name="Kurosawa N."/>
        </authorList>
    </citation>
    <scope>NUCLEOTIDE SEQUENCE [LARGE SCALE GENOMIC DNA]</scope>
    <source>
        <strain evidence="2 3">JCM32116</strain>
    </source>
</reference>
<dbReference type="PANTHER" id="PTHR46190">
    <property type="entry name" value="SI:CH211-201H21.5-RELATED"/>
    <property type="match status" value="1"/>
</dbReference>
<evidence type="ECO:0000313" key="2">
    <source>
        <dbReference type="EMBL" id="BDB99762.1"/>
    </source>
</evidence>
<dbReference type="SUPFAM" id="SSF53590">
    <property type="entry name" value="Nucleoside hydrolase"/>
    <property type="match status" value="1"/>
</dbReference>
<protein>
    <submittedName>
        <fullName evidence="2">Nucleoside hydrolase</fullName>
    </submittedName>
</protein>
<dbReference type="Proteomes" id="UP001319921">
    <property type="component" value="Chromosome"/>
</dbReference>
<accession>A0AAQ4CVD1</accession>
<dbReference type="KEGG" id="scas:SACC_27790"/>
<evidence type="ECO:0000313" key="3">
    <source>
        <dbReference type="Proteomes" id="UP001319921"/>
    </source>
</evidence>
<dbReference type="PANTHER" id="PTHR46190:SF1">
    <property type="entry name" value="SI:CH211-201H21.5"/>
    <property type="match status" value="1"/>
</dbReference>
<dbReference type="Gene3D" id="3.90.245.10">
    <property type="entry name" value="Ribonucleoside hydrolase-like"/>
    <property type="match status" value="1"/>
</dbReference>
<keyword evidence="2" id="KW-0378">Hydrolase</keyword>
<dbReference type="InterPro" id="IPR001910">
    <property type="entry name" value="Inosine/uridine_hydrolase_dom"/>
</dbReference>
<dbReference type="InterPro" id="IPR052775">
    <property type="entry name" value="IUN_hydrolase"/>
</dbReference>